<feature type="compositionally biased region" description="Polar residues" evidence="1">
    <location>
        <begin position="1"/>
        <end position="11"/>
    </location>
</feature>
<dbReference type="AlphaFoldDB" id="A0A0C9UNU5"/>
<organism evidence="2 3">
    <name type="scientific">Sphaerobolus stellatus (strain SS14)</name>
    <dbReference type="NCBI Taxonomy" id="990650"/>
    <lineage>
        <taxon>Eukaryota</taxon>
        <taxon>Fungi</taxon>
        <taxon>Dikarya</taxon>
        <taxon>Basidiomycota</taxon>
        <taxon>Agaricomycotina</taxon>
        <taxon>Agaricomycetes</taxon>
        <taxon>Phallomycetidae</taxon>
        <taxon>Geastrales</taxon>
        <taxon>Sphaerobolaceae</taxon>
        <taxon>Sphaerobolus</taxon>
    </lineage>
</organism>
<protein>
    <submittedName>
        <fullName evidence="2">Uncharacterized protein</fullName>
    </submittedName>
</protein>
<dbReference type="EMBL" id="KN837178">
    <property type="protein sequence ID" value="KIJ36484.1"/>
    <property type="molecule type" value="Genomic_DNA"/>
</dbReference>
<sequence>MSPPITATPSEHPSKAPPSHQHIRDRQVRLRSARSHSDTNFPCTLAAPLHVDHAYKPLIPDNLKSNYGLLLQHLAQTPVPPIPQTGSNELTARRAVASAFTLYDFSPH</sequence>
<name>A0A0C9UNU5_SPHS4</name>
<gene>
    <name evidence="2" type="ORF">M422DRAFT_261244</name>
</gene>
<proteinExistence type="predicted"/>
<feature type="region of interest" description="Disordered" evidence="1">
    <location>
        <begin position="1"/>
        <end position="39"/>
    </location>
</feature>
<accession>A0A0C9UNU5</accession>
<dbReference type="HOGENOM" id="CLU_2198649_0_0_1"/>
<keyword evidence="3" id="KW-1185">Reference proteome</keyword>
<reference evidence="2 3" key="1">
    <citation type="submission" date="2014-06" db="EMBL/GenBank/DDBJ databases">
        <title>Evolutionary Origins and Diversification of the Mycorrhizal Mutualists.</title>
        <authorList>
            <consortium name="DOE Joint Genome Institute"/>
            <consortium name="Mycorrhizal Genomics Consortium"/>
            <person name="Kohler A."/>
            <person name="Kuo A."/>
            <person name="Nagy L.G."/>
            <person name="Floudas D."/>
            <person name="Copeland A."/>
            <person name="Barry K.W."/>
            <person name="Cichocki N."/>
            <person name="Veneault-Fourrey C."/>
            <person name="LaButti K."/>
            <person name="Lindquist E.A."/>
            <person name="Lipzen A."/>
            <person name="Lundell T."/>
            <person name="Morin E."/>
            <person name="Murat C."/>
            <person name="Riley R."/>
            <person name="Ohm R."/>
            <person name="Sun H."/>
            <person name="Tunlid A."/>
            <person name="Henrissat B."/>
            <person name="Grigoriev I.V."/>
            <person name="Hibbett D.S."/>
            <person name="Martin F."/>
        </authorList>
    </citation>
    <scope>NUCLEOTIDE SEQUENCE [LARGE SCALE GENOMIC DNA]</scope>
    <source>
        <strain evidence="2 3">SS14</strain>
    </source>
</reference>
<evidence type="ECO:0000313" key="3">
    <source>
        <dbReference type="Proteomes" id="UP000054279"/>
    </source>
</evidence>
<evidence type="ECO:0000313" key="2">
    <source>
        <dbReference type="EMBL" id="KIJ36484.1"/>
    </source>
</evidence>
<evidence type="ECO:0000256" key="1">
    <source>
        <dbReference type="SAM" id="MobiDB-lite"/>
    </source>
</evidence>
<dbReference type="Proteomes" id="UP000054279">
    <property type="component" value="Unassembled WGS sequence"/>
</dbReference>